<dbReference type="STRING" id="285458.BGM19_16940"/>
<protein>
    <recommendedName>
        <fullName evidence="2">Trypsin-co-occurring domain-containing protein</fullName>
    </recommendedName>
</protein>
<name>A0A1E5PAN1_9ACTN</name>
<dbReference type="InterPro" id="IPR045608">
    <property type="entry name" value="Trypco2"/>
</dbReference>
<feature type="compositionally biased region" description="Basic and acidic residues" evidence="1">
    <location>
        <begin position="74"/>
        <end position="91"/>
    </location>
</feature>
<evidence type="ECO:0000259" key="2">
    <source>
        <dbReference type="Pfam" id="PF19631"/>
    </source>
</evidence>
<sequence length="152" mass="15637">MNAEGETQGAELADVISQVRAELEKAQTRGRESDLRFRVEKVNLEFEVQVRRETGGKGGLRIGVVTADVGRTTGNDRTHRISVELQPRNRDGGGTVDVGGPDRAAGPVDSGGQDDAGGTEEEGGPDDAGGPEGEGGPADAGGETADAPREDG</sequence>
<feature type="region of interest" description="Disordered" evidence="1">
    <location>
        <begin position="70"/>
        <end position="152"/>
    </location>
</feature>
<gene>
    <name evidence="3" type="ORF">AS594_20010</name>
</gene>
<comment type="caution">
    <text evidence="3">The sequence shown here is derived from an EMBL/GenBank/DDBJ whole genome shotgun (WGS) entry which is preliminary data.</text>
</comment>
<reference evidence="3 4" key="1">
    <citation type="submission" date="2016-08" db="EMBL/GenBank/DDBJ databases">
        <title>Complete genome sequence of Streptomyces agglomeratus strain 6-3-2, a novel anti-MRSA actinomycete isolated from Wuli of Tebit, China.</title>
        <authorList>
            <person name="Chen X."/>
        </authorList>
    </citation>
    <scope>NUCLEOTIDE SEQUENCE [LARGE SCALE GENOMIC DNA]</scope>
    <source>
        <strain evidence="3 4">6-3-2</strain>
    </source>
</reference>
<dbReference type="EMBL" id="MEHJ01000001">
    <property type="protein sequence ID" value="OEJ26434.1"/>
    <property type="molecule type" value="Genomic_DNA"/>
</dbReference>
<dbReference type="Pfam" id="PF19631">
    <property type="entry name" value="Trypco2"/>
    <property type="match status" value="1"/>
</dbReference>
<dbReference type="Proteomes" id="UP000095759">
    <property type="component" value="Unassembled WGS sequence"/>
</dbReference>
<evidence type="ECO:0000256" key="1">
    <source>
        <dbReference type="SAM" id="MobiDB-lite"/>
    </source>
</evidence>
<feature type="compositionally biased region" description="Gly residues" evidence="1">
    <location>
        <begin position="126"/>
        <end position="139"/>
    </location>
</feature>
<feature type="domain" description="Trypsin-co-occurring" evidence="2">
    <location>
        <begin position="11"/>
        <end position="87"/>
    </location>
</feature>
<evidence type="ECO:0000313" key="4">
    <source>
        <dbReference type="Proteomes" id="UP000095759"/>
    </source>
</evidence>
<evidence type="ECO:0000313" key="3">
    <source>
        <dbReference type="EMBL" id="OEJ26434.1"/>
    </source>
</evidence>
<dbReference type="AlphaFoldDB" id="A0A1E5PAN1"/>
<keyword evidence="4" id="KW-1185">Reference proteome</keyword>
<accession>A0A1E5PAN1</accession>
<proteinExistence type="predicted"/>
<organism evidence="3 4">
    <name type="scientific">Streptomyces agglomeratus</name>
    <dbReference type="NCBI Taxonomy" id="285458"/>
    <lineage>
        <taxon>Bacteria</taxon>
        <taxon>Bacillati</taxon>
        <taxon>Actinomycetota</taxon>
        <taxon>Actinomycetes</taxon>
        <taxon>Kitasatosporales</taxon>
        <taxon>Streptomycetaceae</taxon>
        <taxon>Streptomyces</taxon>
    </lineage>
</organism>